<reference evidence="4" key="1">
    <citation type="submission" date="2021-02" db="EMBL/GenBank/DDBJ databases">
        <authorList>
            <person name="Nowell W R."/>
        </authorList>
    </citation>
    <scope>NUCLEOTIDE SEQUENCE</scope>
</reference>
<organism evidence="4 5">
    <name type="scientific">Rotaria sordida</name>
    <dbReference type="NCBI Taxonomy" id="392033"/>
    <lineage>
        <taxon>Eukaryota</taxon>
        <taxon>Metazoa</taxon>
        <taxon>Spiralia</taxon>
        <taxon>Gnathifera</taxon>
        <taxon>Rotifera</taxon>
        <taxon>Eurotatoria</taxon>
        <taxon>Bdelloidea</taxon>
        <taxon>Philodinida</taxon>
        <taxon>Philodinidae</taxon>
        <taxon>Rotaria</taxon>
    </lineage>
</organism>
<dbReference type="GO" id="GO:0140359">
    <property type="term" value="F:ABC-type transporter activity"/>
    <property type="evidence" value="ECO:0007669"/>
    <property type="project" value="InterPro"/>
</dbReference>
<dbReference type="EMBL" id="CAJNOH010003021">
    <property type="protein sequence ID" value="CAF1320468.1"/>
    <property type="molecule type" value="Genomic_DNA"/>
</dbReference>
<dbReference type="GO" id="GO:0005319">
    <property type="term" value="F:lipid transporter activity"/>
    <property type="evidence" value="ECO:0007669"/>
    <property type="project" value="TreeGrafter"/>
</dbReference>
<dbReference type="Proteomes" id="UP000663854">
    <property type="component" value="Unassembled WGS sequence"/>
</dbReference>
<evidence type="ECO:0000313" key="3">
    <source>
        <dbReference type="EMBL" id="CAF1320468.1"/>
    </source>
</evidence>
<dbReference type="Proteomes" id="UP000663870">
    <property type="component" value="Unassembled WGS sequence"/>
</dbReference>
<evidence type="ECO:0000256" key="2">
    <source>
        <dbReference type="ARBA" id="ARBA00022737"/>
    </source>
</evidence>
<keyword evidence="5" id="KW-1185">Reference proteome</keyword>
<comment type="caution">
    <text evidence="4">The sequence shown here is derived from an EMBL/GenBank/DDBJ whole genome shotgun (WGS) entry which is preliminary data.</text>
</comment>
<dbReference type="PANTHER" id="PTHR19229:SF36">
    <property type="entry name" value="ATP-BINDING CASSETTE SUB-FAMILY A MEMBER 2"/>
    <property type="match status" value="1"/>
</dbReference>
<keyword evidence="1" id="KW-0813">Transport</keyword>
<evidence type="ECO:0000256" key="1">
    <source>
        <dbReference type="ARBA" id="ARBA00022448"/>
    </source>
</evidence>
<evidence type="ECO:0000313" key="4">
    <source>
        <dbReference type="EMBL" id="CAF1585442.1"/>
    </source>
</evidence>
<keyword evidence="2" id="KW-0677">Repeat</keyword>
<dbReference type="InterPro" id="IPR026082">
    <property type="entry name" value="ABCA"/>
</dbReference>
<name>A0A815ZJD9_9BILA</name>
<dbReference type="PANTHER" id="PTHR19229">
    <property type="entry name" value="ATP-BINDING CASSETTE TRANSPORTER SUBFAMILY A ABCA"/>
    <property type="match status" value="1"/>
</dbReference>
<protein>
    <submittedName>
        <fullName evidence="4">Uncharacterized protein</fullName>
    </submittedName>
</protein>
<dbReference type="AlphaFoldDB" id="A0A815ZJD9"/>
<dbReference type="EMBL" id="CAJNOL010004306">
    <property type="protein sequence ID" value="CAF1585442.1"/>
    <property type="molecule type" value="Genomic_DNA"/>
</dbReference>
<dbReference type="GO" id="GO:0016020">
    <property type="term" value="C:membrane"/>
    <property type="evidence" value="ECO:0007669"/>
    <property type="project" value="InterPro"/>
</dbReference>
<proteinExistence type="predicted"/>
<accession>A0A815ZJD9</accession>
<gene>
    <name evidence="4" type="ORF">JXQ802_LOCUS46673</name>
    <name evidence="3" type="ORF">PYM288_LOCUS30885</name>
</gene>
<sequence length="140" mass="16272">MDAHAKRFLWNCIFALTCKDHKSVVITSYSVEECETLCNLSGEFKCLGSVQHLKTKFGHGYNILFRSDINSDTKNVINYIKQQILETDAKQEHNKMIHFRVSRTVLLVTQITLADVFINFAKIQEGNQTLKQTYKTQKYY</sequence>
<evidence type="ECO:0000313" key="5">
    <source>
        <dbReference type="Proteomes" id="UP000663870"/>
    </source>
</evidence>